<evidence type="ECO:0000256" key="3">
    <source>
        <dbReference type="ARBA" id="ARBA00022490"/>
    </source>
</evidence>
<dbReference type="EC" id="2.1.1.77" evidence="9"/>
<dbReference type="Pfam" id="PF01135">
    <property type="entry name" value="PCMT"/>
    <property type="match status" value="1"/>
</dbReference>
<dbReference type="HOGENOM" id="CLU_055432_2_0_2"/>
<dbReference type="GO" id="GO:0030091">
    <property type="term" value="P:protein repair"/>
    <property type="evidence" value="ECO:0007669"/>
    <property type="project" value="UniProtKB-UniRule"/>
</dbReference>
<evidence type="ECO:0000313" key="12">
    <source>
        <dbReference type="Proteomes" id="UP000033111"/>
    </source>
</evidence>
<dbReference type="InterPro" id="IPR029063">
    <property type="entry name" value="SAM-dependent_MTases_sf"/>
</dbReference>
<evidence type="ECO:0000256" key="9">
    <source>
        <dbReference type="HAMAP-Rule" id="MF_00090"/>
    </source>
</evidence>
<dbReference type="PANTHER" id="PTHR11579:SF0">
    <property type="entry name" value="PROTEIN-L-ISOASPARTATE(D-ASPARTATE) O-METHYLTRANSFERASE"/>
    <property type="match status" value="1"/>
</dbReference>
<evidence type="ECO:0000256" key="10">
    <source>
        <dbReference type="SAM" id="MobiDB-lite"/>
    </source>
</evidence>
<dbReference type="Proteomes" id="UP000033111">
    <property type="component" value="Chromosome"/>
</dbReference>
<evidence type="ECO:0000256" key="8">
    <source>
        <dbReference type="ARBA" id="ARBA00029295"/>
    </source>
</evidence>
<evidence type="ECO:0000256" key="2">
    <source>
        <dbReference type="ARBA" id="ARBA00005369"/>
    </source>
</evidence>
<dbReference type="InterPro" id="IPR000682">
    <property type="entry name" value="PCMT"/>
</dbReference>
<feature type="region of interest" description="Disordered" evidence="10">
    <location>
        <begin position="1"/>
        <end position="28"/>
    </location>
</feature>
<dbReference type="SUPFAM" id="SSF53335">
    <property type="entry name" value="S-adenosyl-L-methionine-dependent methyltransferases"/>
    <property type="match status" value="1"/>
</dbReference>
<dbReference type="HAMAP" id="MF_00090">
    <property type="entry name" value="PIMT"/>
    <property type="match status" value="1"/>
</dbReference>
<keyword evidence="5 9" id="KW-0808">Transferase</keyword>
<evidence type="ECO:0000256" key="7">
    <source>
        <dbReference type="ARBA" id="ARBA00025330"/>
    </source>
</evidence>
<dbReference type="PANTHER" id="PTHR11579">
    <property type="entry name" value="PROTEIN-L-ISOASPARTATE O-METHYLTRANSFERASE"/>
    <property type="match status" value="1"/>
</dbReference>
<proteinExistence type="inferred from homology"/>
<dbReference type="PROSITE" id="PS01279">
    <property type="entry name" value="PCMT"/>
    <property type="match status" value="1"/>
</dbReference>
<dbReference type="NCBIfam" id="TIGR00080">
    <property type="entry name" value="pimt"/>
    <property type="match status" value="1"/>
</dbReference>
<keyword evidence="12" id="KW-1185">Reference proteome</keyword>
<organism evidence="11 12">
    <name type="scientific">Methanosarcina siciliae T4/M</name>
    <dbReference type="NCBI Taxonomy" id="1434120"/>
    <lineage>
        <taxon>Archaea</taxon>
        <taxon>Methanobacteriati</taxon>
        <taxon>Methanobacteriota</taxon>
        <taxon>Stenosarchaea group</taxon>
        <taxon>Methanomicrobia</taxon>
        <taxon>Methanosarcinales</taxon>
        <taxon>Methanosarcinaceae</taxon>
        <taxon>Methanosarcina</taxon>
    </lineage>
</organism>
<dbReference type="NCBIfam" id="NF001453">
    <property type="entry name" value="PRK00312.1"/>
    <property type="match status" value="1"/>
</dbReference>
<dbReference type="FunFam" id="3.40.50.150:FF:000010">
    <property type="entry name" value="Protein-L-isoaspartate O-methyltransferase"/>
    <property type="match status" value="1"/>
</dbReference>
<comment type="catalytic activity">
    <reaction evidence="8 9">
        <text>[protein]-L-isoaspartate + S-adenosyl-L-methionine = [protein]-L-isoaspartate alpha-methyl ester + S-adenosyl-L-homocysteine</text>
        <dbReference type="Rhea" id="RHEA:12705"/>
        <dbReference type="Rhea" id="RHEA-COMP:12143"/>
        <dbReference type="Rhea" id="RHEA-COMP:12144"/>
        <dbReference type="ChEBI" id="CHEBI:57856"/>
        <dbReference type="ChEBI" id="CHEBI:59789"/>
        <dbReference type="ChEBI" id="CHEBI:90596"/>
        <dbReference type="ChEBI" id="CHEBI:90598"/>
        <dbReference type="EC" id="2.1.1.77"/>
    </reaction>
</comment>
<comment type="function">
    <text evidence="7 9">Catalyzes the methyl esterification of L-isoaspartyl residues in peptides and proteins that result from spontaneous decomposition of normal L-aspartyl and L-asparaginyl residues. It plays a role in the repair and/or degradation of damaged proteins.</text>
</comment>
<dbReference type="NCBIfam" id="NF010549">
    <property type="entry name" value="PRK13942.1"/>
    <property type="match status" value="1"/>
</dbReference>
<keyword evidence="3 9" id="KW-0963">Cytoplasm</keyword>
<dbReference type="CDD" id="cd02440">
    <property type="entry name" value="AdoMet_MTases"/>
    <property type="match status" value="1"/>
</dbReference>
<dbReference type="GO" id="GO:0032259">
    <property type="term" value="P:methylation"/>
    <property type="evidence" value="ECO:0007669"/>
    <property type="project" value="UniProtKB-KW"/>
</dbReference>
<gene>
    <name evidence="9" type="primary">pcm</name>
    <name evidence="11" type="ORF">MSSIT_0467</name>
</gene>
<dbReference type="Gene3D" id="3.40.50.150">
    <property type="entry name" value="Vaccinia Virus protein VP39"/>
    <property type="match status" value="1"/>
</dbReference>
<evidence type="ECO:0000313" key="11">
    <source>
        <dbReference type="EMBL" id="AKB27186.1"/>
    </source>
</evidence>
<keyword evidence="4 9" id="KW-0489">Methyltransferase</keyword>
<dbReference type="GO" id="GO:0005737">
    <property type="term" value="C:cytoplasm"/>
    <property type="evidence" value="ECO:0007669"/>
    <property type="project" value="UniProtKB-SubCell"/>
</dbReference>
<evidence type="ECO:0000256" key="6">
    <source>
        <dbReference type="ARBA" id="ARBA00022691"/>
    </source>
</evidence>
<comment type="similarity">
    <text evidence="2 9">Belongs to the methyltransferase superfamily. L-isoaspartyl/D-aspartyl protein methyltransferase family.</text>
</comment>
<sequence>MGAEEDRGKKGHSEKKNKRKQEKEQEELHKLEEMRERLIRGLELHGTDEKVLKAMLRVPRHVFVPKYAKKGAYIDTPLEIGFGQTISAPHMVAIMCDLLELSEGLKVLEIGAGSGYNAAVMGELVGKSGHVYTVERIESLVDFARENLKKAGYENVTVLLDDGSMGYPKYAPYDRIVVTCAAPDIPEPLLEQLKPGGIMIIPVGDYIQELIRIKKDSEGNIHEEKRGGVVFVPMFGRHGFPRN</sequence>
<dbReference type="EMBL" id="CP009506">
    <property type="protein sequence ID" value="AKB27186.1"/>
    <property type="molecule type" value="Genomic_DNA"/>
</dbReference>
<dbReference type="AlphaFoldDB" id="A0A0E3L7Q6"/>
<evidence type="ECO:0000256" key="5">
    <source>
        <dbReference type="ARBA" id="ARBA00022679"/>
    </source>
</evidence>
<protein>
    <recommendedName>
        <fullName evidence="9">Protein-L-isoaspartate O-methyltransferase</fullName>
        <ecNumber evidence="9">2.1.1.77</ecNumber>
    </recommendedName>
    <alternativeName>
        <fullName evidence="9">L-isoaspartyl protein carboxyl methyltransferase</fullName>
    </alternativeName>
    <alternativeName>
        <fullName evidence="9">Protein L-isoaspartyl methyltransferase</fullName>
    </alternativeName>
    <alternativeName>
        <fullName evidence="9">Protein-beta-aspartate methyltransferase</fullName>
        <shortName evidence="9">PIMT</shortName>
    </alternativeName>
</protein>
<name>A0A0E3L7Q6_9EURY</name>
<feature type="active site" evidence="9">
    <location>
        <position position="87"/>
    </location>
</feature>
<comment type="subcellular location">
    <subcellularLocation>
        <location evidence="1 9">Cytoplasm</location>
    </subcellularLocation>
</comment>
<accession>A0A0E3L7Q6</accession>
<reference evidence="11 12" key="1">
    <citation type="submission" date="2014-07" db="EMBL/GenBank/DDBJ databases">
        <title>Methanogenic archaea and the global carbon cycle.</title>
        <authorList>
            <person name="Henriksen J.R."/>
            <person name="Luke J."/>
            <person name="Reinhart S."/>
            <person name="Benedict M.N."/>
            <person name="Youngblut N.D."/>
            <person name="Metcalf M.E."/>
            <person name="Whitaker R.J."/>
            <person name="Metcalf W.W."/>
        </authorList>
    </citation>
    <scope>NUCLEOTIDE SEQUENCE [LARGE SCALE GENOMIC DNA]</scope>
    <source>
        <strain evidence="11 12">T4/M</strain>
    </source>
</reference>
<dbReference type="GO" id="GO:0004719">
    <property type="term" value="F:protein-L-isoaspartate (D-aspartate) O-methyltransferase activity"/>
    <property type="evidence" value="ECO:0007669"/>
    <property type="project" value="UniProtKB-UniRule"/>
</dbReference>
<keyword evidence="6 9" id="KW-0949">S-adenosyl-L-methionine</keyword>
<dbReference type="PATRIC" id="fig|1434120.4.peg.602"/>
<evidence type="ECO:0000256" key="1">
    <source>
        <dbReference type="ARBA" id="ARBA00004496"/>
    </source>
</evidence>
<dbReference type="KEGG" id="msw:MSSIT_0467"/>
<feature type="compositionally biased region" description="Basic residues" evidence="10">
    <location>
        <begin position="9"/>
        <end position="20"/>
    </location>
</feature>
<evidence type="ECO:0000256" key="4">
    <source>
        <dbReference type="ARBA" id="ARBA00022603"/>
    </source>
</evidence>